<accession>A0A1V6PZA7</accession>
<keyword evidence="1" id="KW-1133">Transmembrane helix</keyword>
<evidence type="ECO:0000256" key="1">
    <source>
        <dbReference type="SAM" id="Phobius"/>
    </source>
</evidence>
<comment type="caution">
    <text evidence="2">The sequence shown here is derived from an EMBL/GenBank/DDBJ whole genome shotgun (WGS) entry which is preliminary data.</text>
</comment>
<evidence type="ECO:0000313" key="3">
    <source>
        <dbReference type="Proteomes" id="UP000191672"/>
    </source>
</evidence>
<name>A0A1V6PZA7_9EURO</name>
<protein>
    <submittedName>
        <fullName evidence="2">Uncharacterized protein</fullName>
    </submittedName>
</protein>
<dbReference type="Proteomes" id="UP000191672">
    <property type="component" value="Unassembled WGS sequence"/>
</dbReference>
<dbReference type="AlphaFoldDB" id="A0A1V6PZA7"/>
<keyword evidence="1" id="KW-0472">Membrane</keyword>
<organism evidence="2 3">
    <name type="scientific">Penicillium antarcticum</name>
    <dbReference type="NCBI Taxonomy" id="416450"/>
    <lineage>
        <taxon>Eukaryota</taxon>
        <taxon>Fungi</taxon>
        <taxon>Dikarya</taxon>
        <taxon>Ascomycota</taxon>
        <taxon>Pezizomycotina</taxon>
        <taxon>Eurotiomycetes</taxon>
        <taxon>Eurotiomycetidae</taxon>
        <taxon>Eurotiales</taxon>
        <taxon>Aspergillaceae</taxon>
        <taxon>Penicillium</taxon>
    </lineage>
</organism>
<proteinExistence type="predicted"/>
<dbReference type="EMBL" id="MDYN01000022">
    <property type="protein sequence ID" value="OQD82265.1"/>
    <property type="molecule type" value="Genomic_DNA"/>
</dbReference>
<sequence length="186" mass="21273">MACGSPLSKALSSSSSSGLVFRLPEPKDKPYEELDISFARRVNTREFDKYEVNAYAEDEQALQKWTENPYTIMNLLALFNTLLNIFARDLPLNTLCVMSIGLPAAFSAIYPLAALFVYHDNCTNHHAEDGTPLLSDEEMQRRQMLRLLQDQSSAPSPDLIRNTYRFDLPQEDVAPRYWSERAIHRL</sequence>
<reference evidence="3" key="1">
    <citation type="journal article" date="2017" name="Nat. Microbiol.">
        <title>Global analysis of biosynthetic gene clusters reveals vast potential of secondary metabolite production in Penicillium species.</title>
        <authorList>
            <person name="Nielsen J.C."/>
            <person name="Grijseels S."/>
            <person name="Prigent S."/>
            <person name="Ji B."/>
            <person name="Dainat J."/>
            <person name="Nielsen K.F."/>
            <person name="Frisvad J.C."/>
            <person name="Workman M."/>
            <person name="Nielsen J."/>
        </authorList>
    </citation>
    <scope>NUCLEOTIDE SEQUENCE [LARGE SCALE GENOMIC DNA]</scope>
    <source>
        <strain evidence="3">IBT 31811</strain>
    </source>
</reference>
<keyword evidence="1" id="KW-0812">Transmembrane</keyword>
<feature type="transmembrane region" description="Helical" evidence="1">
    <location>
        <begin position="94"/>
        <end position="118"/>
    </location>
</feature>
<feature type="transmembrane region" description="Helical" evidence="1">
    <location>
        <begin position="70"/>
        <end position="87"/>
    </location>
</feature>
<keyword evidence="3" id="KW-1185">Reference proteome</keyword>
<evidence type="ECO:0000313" key="2">
    <source>
        <dbReference type="EMBL" id="OQD82265.1"/>
    </source>
</evidence>
<gene>
    <name evidence="2" type="ORF">PENANT_c022G11490</name>
</gene>